<name>A0A0N5APA2_9BILA</name>
<proteinExistence type="predicted"/>
<dbReference type="Proteomes" id="UP000046393">
    <property type="component" value="Unplaced"/>
</dbReference>
<dbReference type="AlphaFoldDB" id="A0A0N5APA2"/>
<evidence type="ECO:0000313" key="1">
    <source>
        <dbReference type="Proteomes" id="UP000046393"/>
    </source>
</evidence>
<evidence type="ECO:0000313" key="2">
    <source>
        <dbReference type="WBParaSite" id="SMUV_0000647101-mRNA-1"/>
    </source>
</evidence>
<sequence length="96" mass="11386">MAFKVSKLITRRLNDCFHKPFESEQELQTILTMESFNCHKQFQEFVYDQKLSSVQTASINERTGRRALSRTTYKQIRQEVVRAIKVILPVQEECLF</sequence>
<accession>A0A0N5APA2</accession>
<protein>
    <submittedName>
        <fullName evidence="2">Transposase</fullName>
    </submittedName>
</protein>
<organism evidence="1 2">
    <name type="scientific">Syphacia muris</name>
    <dbReference type="NCBI Taxonomy" id="451379"/>
    <lineage>
        <taxon>Eukaryota</taxon>
        <taxon>Metazoa</taxon>
        <taxon>Ecdysozoa</taxon>
        <taxon>Nematoda</taxon>
        <taxon>Chromadorea</taxon>
        <taxon>Rhabditida</taxon>
        <taxon>Spirurina</taxon>
        <taxon>Oxyuridomorpha</taxon>
        <taxon>Oxyuroidea</taxon>
        <taxon>Oxyuridae</taxon>
        <taxon>Syphacia</taxon>
    </lineage>
</organism>
<keyword evidence="1" id="KW-1185">Reference proteome</keyword>
<dbReference type="WBParaSite" id="SMUV_0000647101-mRNA-1">
    <property type="protein sequence ID" value="SMUV_0000647101-mRNA-1"/>
    <property type="gene ID" value="SMUV_0000647101"/>
</dbReference>
<reference evidence="2" key="1">
    <citation type="submission" date="2017-02" db="UniProtKB">
        <authorList>
            <consortium name="WormBaseParasite"/>
        </authorList>
    </citation>
    <scope>IDENTIFICATION</scope>
</reference>